<feature type="region of interest" description="Disordered" evidence="1">
    <location>
        <begin position="536"/>
        <end position="555"/>
    </location>
</feature>
<dbReference type="GO" id="GO:0044545">
    <property type="term" value="C:NSL complex"/>
    <property type="evidence" value="ECO:0007669"/>
    <property type="project" value="TreeGrafter"/>
</dbReference>
<dbReference type="OrthoDB" id="6022640at2759"/>
<feature type="compositionally biased region" description="Low complexity" evidence="1">
    <location>
        <begin position="227"/>
        <end position="238"/>
    </location>
</feature>
<dbReference type="PROSITE" id="PS52052">
    <property type="entry name" value="PEHE"/>
    <property type="match status" value="1"/>
</dbReference>
<feature type="compositionally biased region" description="Basic and acidic residues" evidence="1">
    <location>
        <begin position="592"/>
        <end position="619"/>
    </location>
</feature>
<feature type="compositionally biased region" description="Acidic residues" evidence="1">
    <location>
        <begin position="852"/>
        <end position="861"/>
    </location>
</feature>
<reference evidence="4" key="1">
    <citation type="submission" date="2025-08" db="UniProtKB">
        <authorList>
            <consortium name="RefSeq"/>
        </authorList>
    </citation>
    <scope>IDENTIFICATION</scope>
</reference>
<dbReference type="RefSeq" id="XP_042559231.1">
    <property type="nucleotide sequence ID" value="XM_042703297.1"/>
</dbReference>
<feature type="region of interest" description="Disordered" evidence="1">
    <location>
        <begin position="269"/>
        <end position="291"/>
    </location>
</feature>
<dbReference type="AlphaFoldDB" id="A0A8M1K5S3"/>
<feature type="region of interest" description="Disordered" evidence="1">
    <location>
        <begin position="766"/>
        <end position="833"/>
    </location>
</feature>
<keyword evidence="3" id="KW-1185">Reference proteome</keyword>
<evidence type="ECO:0000313" key="3">
    <source>
        <dbReference type="Proteomes" id="UP000515152"/>
    </source>
</evidence>
<dbReference type="InterPro" id="IPR026180">
    <property type="entry name" value="NSL1"/>
</dbReference>
<evidence type="ECO:0000259" key="2">
    <source>
        <dbReference type="PROSITE" id="PS52052"/>
    </source>
</evidence>
<evidence type="ECO:0000256" key="1">
    <source>
        <dbReference type="SAM" id="MobiDB-lite"/>
    </source>
</evidence>
<dbReference type="InterPro" id="IPR029332">
    <property type="entry name" value="PEHE_dom"/>
</dbReference>
<dbReference type="PANTHER" id="PTHR22443:SF19">
    <property type="entry name" value="KAT8 REGULATORY NSL COMPLEX SUBUNIT 1-RELATED"/>
    <property type="match status" value="1"/>
</dbReference>
<dbReference type="Pfam" id="PF15275">
    <property type="entry name" value="PEHE"/>
    <property type="match status" value="1"/>
</dbReference>
<dbReference type="SMART" id="SM01300">
    <property type="entry name" value="PEHE"/>
    <property type="match status" value="1"/>
</dbReference>
<gene>
    <name evidence="4" type="primary">kansl1a</name>
</gene>
<feature type="compositionally biased region" description="Basic and acidic residues" evidence="1">
    <location>
        <begin position="572"/>
        <end position="581"/>
    </location>
</feature>
<evidence type="ECO:0000313" key="4">
    <source>
        <dbReference type="RefSeq" id="XP_042559231.1"/>
    </source>
</evidence>
<protein>
    <submittedName>
        <fullName evidence="4">KAT8 regulatory NSL complex subunit 1</fullName>
    </submittedName>
</protein>
<feature type="compositionally biased region" description="Low complexity" evidence="1">
    <location>
        <begin position="154"/>
        <end position="166"/>
    </location>
</feature>
<dbReference type="GeneID" id="105903371"/>
<name>A0A8M1K5S3_CLUHA</name>
<accession>A0A8M1K5S3</accession>
<dbReference type="GO" id="GO:0035035">
    <property type="term" value="F:histone acetyltransferase binding"/>
    <property type="evidence" value="ECO:0007669"/>
    <property type="project" value="TreeGrafter"/>
</dbReference>
<feature type="domain" description="PEHE" evidence="2">
    <location>
        <begin position="702"/>
        <end position="840"/>
    </location>
</feature>
<dbReference type="KEGG" id="char:105903371"/>
<feature type="region of interest" description="Disordered" evidence="1">
    <location>
        <begin position="568"/>
        <end position="674"/>
    </location>
</feature>
<dbReference type="CTD" id="564520"/>
<organism evidence="3 4">
    <name type="scientific">Clupea harengus</name>
    <name type="common">Atlantic herring</name>
    <dbReference type="NCBI Taxonomy" id="7950"/>
    <lineage>
        <taxon>Eukaryota</taxon>
        <taxon>Metazoa</taxon>
        <taxon>Chordata</taxon>
        <taxon>Craniata</taxon>
        <taxon>Vertebrata</taxon>
        <taxon>Euteleostomi</taxon>
        <taxon>Actinopterygii</taxon>
        <taxon>Neopterygii</taxon>
        <taxon>Teleostei</taxon>
        <taxon>Clupei</taxon>
        <taxon>Clupeiformes</taxon>
        <taxon>Clupeoidei</taxon>
        <taxon>Clupeidae</taxon>
        <taxon>Clupea</taxon>
    </lineage>
</organism>
<feature type="compositionally biased region" description="Polar residues" evidence="1">
    <location>
        <begin position="26"/>
        <end position="40"/>
    </location>
</feature>
<dbReference type="Proteomes" id="UP000515152">
    <property type="component" value="Chromosome 23"/>
</dbReference>
<feature type="compositionally biased region" description="Low complexity" evidence="1">
    <location>
        <begin position="86"/>
        <end position="95"/>
    </location>
</feature>
<feature type="region of interest" description="Disordered" evidence="1">
    <location>
        <begin position="204"/>
        <end position="238"/>
    </location>
</feature>
<feature type="compositionally biased region" description="Polar residues" evidence="1">
    <location>
        <begin position="631"/>
        <end position="648"/>
    </location>
</feature>
<feature type="region of interest" description="Disordered" evidence="1">
    <location>
        <begin position="14"/>
        <end position="173"/>
    </location>
</feature>
<feature type="region of interest" description="Disordered" evidence="1">
    <location>
        <begin position="848"/>
        <end position="886"/>
    </location>
</feature>
<proteinExistence type="predicted"/>
<feature type="compositionally biased region" description="Low complexity" evidence="1">
    <location>
        <begin position="118"/>
        <end position="132"/>
    </location>
</feature>
<feature type="region of interest" description="Disordered" evidence="1">
    <location>
        <begin position="354"/>
        <end position="382"/>
    </location>
</feature>
<dbReference type="PANTHER" id="PTHR22443">
    <property type="entry name" value="NON-SPECIFIC LETHAL 1, ISOFORM M"/>
    <property type="match status" value="1"/>
</dbReference>
<sequence length="886" mass="96310">MNVNGLAKKMAANGVGVVNGGGGGKSTASQETALSQNTQLPKPAPITRGDGGLFRALGRGQQNIQPITQGGGEEDPPQPTPPSPSHSPVSHNNGSSPPPFNCQNASPQLLEAEPEQPPSSSDPMHTTTTTTTTDHRPGPPSSPLLRPPSPPTATLQLQERSQQTQRRQTDIEGRMRRLRKRLQVVQAKQVERHVQQQLSGFVEQTAAHHSGSSRHVPSDPWGRTDPSSASTSSSSGVASFLRGGTVPADLERLHVSGSSFLHSAEVAFDSDATESSSGGESDVEQEEIARADPDKRHVKLWRRAKGRYAVERASIISHWNWLQAHVSDLEYRIRQQAEIYRQIRASKGAVELGEPVPCEPSAETEPSPFATSEAGDSEKADKTAATCNTINSIPNSAEDIFGRKPLGVTPDPTCVAARTRPLLSCRRRRFVNPSAVPNLTGKVQRGCVACCGVNPSCLMCGGGRPPQPTPPPLELSVSERLTHIDTGIHPILSLPSDTKLSIHLQGLIKAQGQGSHAEKLKPLKKRSLKHKIALSGIHLPQPPSSSSSKHKHKLGNSHMATVRLAHHRKSRLERSYHHTAADRSASVSKSDTPCRPERPHERSQSRKRPRELSGERADGPKQPMDPGSPLMSLSSVLFSTPSPLSRQLSLPYEGSTPLGPGSQPGSAPIRRRRGESSFDINNIVIPMSVAATTRVEKLQYKEILTPRWRKVDVLEEPAAEDEEEAEIEDLTDMAFTELHLPMEDQERSRWSWRALVPAARRGSRLFKSLDGRTTPLPGGSNPYTPQPSSPDMALFHVLQDYGPLSSPLSPPSPDTPSSRDSLTRCSTPDFTYEERTVNPWERRFFPLSEDPAILDEPSEPDNESRNTSGIPSGHSRAESESEPVSP</sequence>
<feature type="compositionally biased region" description="Pro residues" evidence="1">
    <location>
        <begin position="138"/>
        <end position="151"/>
    </location>
</feature>